<dbReference type="AlphaFoldDB" id="A0A8J4LX73"/>
<gene>
    <name evidence="2" type="ORF">Vretimale_16372</name>
</gene>
<accession>A0A8J4LX73</accession>
<reference evidence="2" key="1">
    <citation type="journal article" date="2021" name="Proc. Natl. Acad. Sci. U.S.A.">
        <title>Three genomes in the algal genus Volvox reveal the fate of a haploid sex-determining region after a transition to homothallism.</title>
        <authorList>
            <person name="Yamamoto K."/>
            <person name="Hamaji T."/>
            <person name="Kawai-Toyooka H."/>
            <person name="Matsuzaki R."/>
            <person name="Takahashi F."/>
            <person name="Nishimura Y."/>
            <person name="Kawachi M."/>
            <person name="Noguchi H."/>
            <person name="Minakuchi Y."/>
            <person name="Umen J.G."/>
            <person name="Toyoda A."/>
            <person name="Nozaki H."/>
        </authorList>
    </citation>
    <scope>NUCLEOTIDE SEQUENCE</scope>
    <source>
        <strain evidence="2">NIES-3785</strain>
    </source>
</reference>
<evidence type="ECO:0000256" key="1">
    <source>
        <dbReference type="SAM" id="MobiDB-lite"/>
    </source>
</evidence>
<protein>
    <submittedName>
        <fullName evidence="2">Uncharacterized protein</fullName>
    </submittedName>
</protein>
<organism evidence="2 3">
    <name type="scientific">Volvox reticuliferus</name>
    <dbReference type="NCBI Taxonomy" id="1737510"/>
    <lineage>
        <taxon>Eukaryota</taxon>
        <taxon>Viridiplantae</taxon>
        <taxon>Chlorophyta</taxon>
        <taxon>core chlorophytes</taxon>
        <taxon>Chlorophyceae</taxon>
        <taxon>CS clade</taxon>
        <taxon>Chlamydomonadales</taxon>
        <taxon>Volvocaceae</taxon>
        <taxon>Volvox</taxon>
    </lineage>
</organism>
<comment type="caution">
    <text evidence="2">The sequence shown here is derived from an EMBL/GenBank/DDBJ whole genome shotgun (WGS) entry which is preliminary data.</text>
</comment>
<evidence type="ECO:0000313" key="3">
    <source>
        <dbReference type="Proteomes" id="UP000722791"/>
    </source>
</evidence>
<evidence type="ECO:0000313" key="2">
    <source>
        <dbReference type="EMBL" id="GIM13191.1"/>
    </source>
</evidence>
<sequence length="282" mass="30289">MGAYETCRPHVARPRYYPTMVLVGMQHLVPQAAALAAAAVEVLTALQYSAIANQQSTAASNSIQQAKLYVRLSVMSVASMLQPVAKLAMQGVGLVAAVTTKQALPHLAQSPTLTPAPAAVSTPSVVPVQTQTPFPATGGGVYPSSDPDPSCGYAGNLKHVRVERRRPDRSLAAPTTATAYCCCCRRHGYSLAPTDTGPGSGGRGESREPRAPRRRRRDVAYERHLQGPQQPQPQVAQLPMHVPPSNQGTGRPGGERDRAKERGSEREPERYRRDGTIGRDRE</sequence>
<dbReference type="EMBL" id="BNCQ01000047">
    <property type="protein sequence ID" value="GIM13191.1"/>
    <property type="molecule type" value="Genomic_DNA"/>
</dbReference>
<feature type="compositionally biased region" description="Low complexity" evidence="1">
    <location>
        <begin position="226"/>
        <end position="239"/>
    </location>
</feature>
<dbReference type="Proteomes" id="UP000722791">
    <property type="component" value="Unassembled WGS sequence"/>
</dbReference>
<proteinExistence type="predicted"/>
<name>A0A8J4LX73_9CHLO</name>
<feature type="region of interest" description="Disordered" evidence="1">
    <location>
        <begin position="191"/>
        <end position="282"/>
    </location>
</feature>
<feature type="compositionally biased region" description="Basic and acidic residues" evidence="1">
    <location>
        <begin position="253"/>
        <end position="282"/>
    </location>
</feature>